<sequence>MAGIQPFAFAEGKAKGLRAFDVRNGRLRFTVLADRGMDIGQVECDGIPMAWISPVGYASGEYFEPAGTGWLRNFSGGLLTTCGLTQAGEPCRDGEEELGLHGRISNLPARQTAYEEEWIGEEYRLSVRGCVEQASVFHEQLELKRSITTVFGSNVIKIEDEVINQGCTAAPLMLLYHINLGFPLVDEGSRIVGSITNVRAWEGTPDADLEHYSLIPGPSIAVDEEVIHAEVEPDENGKCHLMLVNPQEDIAFVYSYDSRQFPRFSLWKGIKQGIYAVGFEPANCGLNGRAAERREGGLEELLPHEKRTFQSEFMFLTTREEIETVLREKFGSREI</sequence>
<gene>
    <name evidence="1" type="ORF">Q3C12_02585</name>
</gene>
<dbReference type="RefSeq" id="WP_302877158.1">
    <property type="nucleotide sequence ID" value="NZ_JAUMKJ010000002.1"/>
</dbReference>
<dbReference type="InterPro" id="IPR014718">
    <property type="entry name" value="GH-type_carb-bd"/>
</dbReference>
<proteinExistence type="predicted"/>
<dbReference type="Pfam" id="PF14486">
    <property type="entry name" value="DUF4432"/>
    <property type="match status" value="1"/>
</dbReference>
<dbReference type="CDD" id="cd09023">
    <property type="entry name" value="Aldose_epim_Ec_c4013"/>
    <property type="match status" value="1"/>
</dbReference>
<keyword evidence="2" id="KW-1185">Reference proteome</keyword>
<evidence type="ECO:0000313" key="2">
    <source>
        <dbReference type="Proteomes" id="UP001168883"/>
    </source>
</evidence>
<dbReference type="EMBL" id="JAUMKJ010000002">
    <property type="protein sequence ID" value="MDO3675874.1"/>
    <property type="molecule type" value="Genomic_DNA"/>
</dbReference>
<protein>
    <submittedName>
        <fullName evidence="1">Aldose 1-epimerase family protein</fullName>
    </submittedName>
</protein>
<reference evidence="1" key="1">
    <citation type="submission" date="2023-07" db="EMBL/GenBank/DDBJ databases">
        <authorList>
            <person name="Aktuganov G."/>
            <person name="Boyko T."/>
            <person name="Delegan Y."/>
            <person name="Galimzianova N."/>
            <person name="Gilvanova E."/>
            <person name="Korobov V."/>
            <person name="Kuzmina L."/>
            <person name="Melentiev A."/>
            <person name="Milman P."/>
            <person name="Ryabova A."/>
            <person name="Stupak E."/>
            <person name="Yasakov T."/>
            <person name="Zharikova N."/>
            <person name="Zhurenko E."/>
        </authorList>
    </citation>
    <scope>NUCLEOTIDE SEQUENCE</scope>
    <source>
        <strain evidence="1">IB-739</strain>
    </source>
</reference>
<organism evidence="1 2">
    <name type="scientific">Paenibacillus ehimensis</name>
    <dbReference type="NCBI Taxonomy" id="79264"/>
    <lineage>
        <taxon>Bacteria</taxon>
        <taxon>Bacillati</taxon>
        <taxon>Bacillota</taxon>
        <taxon>Bacilli</taxon>
        <taxon>Bacillales</taxon>
        <taxon>Paenibacillaceae</taxon>
        <taxon>Paenibacillus</taxon>
    </lineage>
</organism>
<dbReference type="InterPro" id="IPR027839">
    <property type="entry name" value="DUF4432"/>
</dbReference>
<comment type="caution">
    <text evidence="1">The sequence shown here is derived from an EMBL/GenBank/DDBJ whole genome shotgun (WGS) entry which is preliminary data.</text>
</comment>
<evidence type="ECO:0000313" key="1">
    <source>
        <dbReference type="EMBL" id="MDO3675874.1"/>
    </source>
</evidence>
<dbReference type="Gene3D" id="2.70.98.10">
    <property type="match status" value="1"/>
</dbReference>
<accession>A0ABT8V5T4</accession>
<name>A0ABT8V5T4_9BACL</name>
<dbReference type="Proteomes" id="UP001168883">
    <property type="component" value="Unassembled WGS sequence"/>
</dbReference>